<keyword evidence="2" id="KW-0813">Transport</keyword>
<dbReference type="EMBL" id="JARESE010000076">
    <property type="protein sequence ID" value="MDE8654229.1"/>
    <property type="molecule type" value="Genomic_DNA"/>
</dbReference>
<dbReference type="InterPro" id="IPR051909">
    <property type="entry name" value="MFP_Cation_Efflux"/>
</dbReference>
<evidence type="ECO:0000313" key="6">
    <source>
        <dbReference type="Proteomes" id="UP001216253"/>
    </source>
</evidence>
<evidence type="ECO:0000313" key="5">
    <source>
        <dbReference type="EMBL" id="MDE8654229.1"/>
    </source>
</evidence>
<dbReference type="Pfam" id="PF25975">
    <property type="entry name" value="CzcB_C"/>
    <property type="match status" value="1"/>
</dbReference>
<accession>A0ABT5WWH2</accession>
<dbReference type="NCBIfam" id="TIGR01730">
    <property type="entry name" value="RND_mfp"/>
    <property type="match status" value="1"/>
</dbReference>
<dbReference type="InterPro" id="IPR006143">
    <property type="entry name" value="RND_pump_MFP"/>
</dbReference>
<evidence type="ECO:0000259" key="3">
    <source>
        <dbReference type="Pfam" id="PF25973"/>
    </source>
</evidence>
<dbReference type="Proteomes" id="UP001216253">
    <property type="component" value="Unassembled WGS sequence"/>
</dbReference>
<sequence length="370" mass="37032">MSRRTMLFSGAAALVLLLAGLWWLSAPPGGSSIPAAQGAAGPESGVLAVDARRAAQMGIRLAPAGAAEEAPLATIPAMIQPPANARVAVAATFPGTVLRTLVVEGDSVRRGQPLAVIASRDVLTIGADLSRAHARSGVAQANAARLSQLSREGIIAGARADEANAIAAEARADVSEKSRILAMVNGHGGSGSYKLTAPIAGRITSAAIQAGNPVDGTTAPYVIDAADRYEVVGQLPERLIGQVRPGMSVRLLPDLTGRIVAVGSTIDPATRSASLKAEIPAGPGVVAGRATSIVIAGPAPAGAVSVPDAAITMIDGKSMIFVAERGGFAIRPVTSGGTSNGRTVLLSGVRPGEQIVVSGTSALKALATAQ</sequence>
<dbReference type="RefSeq" id="WP_275230351.1">
    <property type="nucleotide sequence ID" value="NZ_JARESE010000076.1"/>
</dbReference>
<dbReference type="PANTHER" id="PTHR30097">
    <property type="entry name" value="CATION EFFLUX SYSTEM PROTEIN CUSB"/>
    <property type="match status" value="1"/>
</dbReference>
<evidence type="ECO:0000256" key="1">
    <source>
        <dbReference type="ARBA" id="ARBA00009477"/>
    </source>
</evidence>
<dbReference type="Gene3D" id="2.40.420.20">
    <property type="match status" value="1"/>
</dbReference>
<dbReference type="Gene3D" id="1.10.287.470">
    <property type="entry name" value="Helix hairpin bin"/>
    <property type="match status" value="1"/>
</dbReference>
<keyword evidence="6" id="KW-1185">Reference proteome</keyword>
<dbReference type="PANTHER" id="PTHR30097:SF4">
    <property type="entry name" value="SLR6042 PROTEIN"/>
    <property type="match status" value="1"/>
</dbReference>
<dbReference type="InterPro" id="IPR058649">
    <property type="entry name" value="CzcB_C"/>
</dbReference>
<name>A0ABT5WWH2_9SPHN</name>
<reference evidence="5 6" key="1">
    <citation type="submission" date="2023-03" db="EMBL/GenBank/DDBJ databases">
        <title>NovoSphingobium album sp. nov. isolated from polycyclic aromatic hydrocarbons- and heavy-metal polluted soil.</title>
        <authorList>
            <person name="Liu Z."/>
            <person name="Wang K."/>
        </authorList>
    </citation>
    <scope>NUCLEOTIDE SEQUENCE [LARGE SCALE GENOMIC DNA]</scope>
    <source>
        <strain evidence="5 6">H3SJ31-1</strain>
    </source>
</reference>
<feature type="domain" description="CzcB-like C-terminal circularly permuted SH3-like" evidence="4">
    <location>
        <begin position="304"/>
        <end position="364"/>
    </location>
</feature>
<protein>
    <submittedName>
        <fullName evidence="5">Efflux RND transporter periplasmic adaptor subunit</fullName>
    </submittedName>
</protein>
<dbReference type="InterPro" id="IPR058647">
    <property type="entry name" value="BSH_CzcB-like"/>
</dbReference>
<evidence type="ECO:0000259" key="4">
    <source>
        <dbReference type="Pfam" id="PF25975"/>
    </source>
</evidence>
<feature type="domain" description="CzcB-like barrel-sandwich hybrid" evidence="3">
    <location>
        <begin position="87"/>
        <end position="223"/>
    </location>
</feature>
<organism evidence="5 6">
    <name type="scientific">Novosphingobium album</name>
    <name type="common">ex Liu et al. 2023</name>
    <dbReference type="NCBI Taxonomy" id="3031130"/>
    <lineage>
        <taxon>Bacteria</taxon>
        <taxon>Pseudomonadati</taxon>
        <taxon>Pseudomonadota</taxon>
        <taxon>Alphaproteobacteria</taxon>
        <taxon>Sphingomonadales</taxon>
        <taxon>Sphingomonadaceae</taxon>
        <taxon>Novosphingobium</taxon>
    </lineage>
</organism>
<dbReference type="Pfam" id="PF25973">
    <property type="entry name" value="BSH_CzcB"/>
    <property type="match status" value="1"/>
</dbReference>
<dbReference type="Gene3D" id="2.40.50.100">
    <property type="match status" value="1"/>
</dbReference>
<dbReference type="Gene3D" id="2.40.30.170">
    <property type="match status" value="1"/>
</dbReference>
<proteinExistence type="inferred from homology"/>
<evidence type="ECO:0000256" key="2">
    <source>
        <dbReference type="ARBA" id="ARBA00022448"/>
    </source>
</evidence>
<dbReference type="SUPFAM" id="SSF111369">
    <property type="entry name" value="HlyD-like secretion proteins"/>
    <property type="match status" value="1"/>
</dbReference>
<comment type="similarity">
    <text evidence="1">Belongs to the membrane fusion protein (MFP) (TC 8.A.1) family.</text>
</comment>
<comment type="caution">
    <text evidence="5">The sequence shown here is derived from an EMBL/GenBank/DDBJ whole genome shotgun (WGS) entry which is preliminary data.</text>
</comment>
<gene>
    <name evidence="5" type="ORF">PYV00_21265</name>
</gene>